<protein>
    <submittedName>
        <fullName evidence="2">Inositol-pentakisphosphate 2-kinase</fullName>
    </submittedName>
</protein>
<keyword evidence="1" id="KW-1185">Reference proteome</keyword>
<evidence type="ECO:0000313" key="2">
    <source>
        <dbReference type="WBParaSite" id="L893_g25244.t1"/>
    </source>
</evidence>
<dbReference type="AlphaFoldDB" id="A0A1I7ZD46"/>
<reference evidence="2" key="1">
    <citation type="submission" date="2016-11" db="UniProtKB">
        <authorList>
            <consortium name="WormBaseParasite"/>
        </authorList>
    </citation>
    <scope>IDENTIFICATION</scope>
</reference>
<sequence>MLLLANQDMNTVPRIFIERVGVCLDRSSFLRNRKISSTWGRVFSATGKKVHTLSVLVDEDGDQLYAAALPAWSDDLDEDGDQLHTAALPAWSDDSDKAIPLDNVKLKFITNFRIESLDRNNSGSCASSSPRRKEGARCAMTTNVLEINHTSDHRPISLSHWRRSTFSLARLQSFGHGTQADTSCNVGIQLLSMRLPVDSVELLYRKGERAETEDFFQNTGPLYFIDYLSDGLKASTVDAIIENYVPVDGGSFSLDGNTYLTRKQLERLVLKCEMSDQKVKIGGFLGRQQQDNRYEPASLEMDRQVVRWESLVNMLSTVYISANPFVLINVLEINHTLDYRPIALSQRRRPDWEVIEERISWFICTANVSSCMTRIRPFIEVTIGCLSQPVTHSMDCRMFRARANQFINAKLDLRSSRHPVELIGPNDVRKKLLKLIKRHNDVDTLYNCRCKDEVESRSRSRGFDI</sequence>
<name>A0A1I7ZD46_9BILA</name>
<organism evidence="1 2">
    <name type="scientific">Steinernema glaseri</name>
    <dbReference type="NCBI Taxonomy" id="37863"/>
    <lineage>
        <taxon>Eukaryota</taxon>
        <taxon>Metazoa</taxon>
        <taxon>Ecdysozoa</taxon>
        <taxon>Nematoda</taxon>
        <taxon>Chromadorea</taxon>
        <taxon>Rhabditida</taxon>
        <taxon>Tylenchina</taxon>
        <taxon>Panagrolaimomorpha</taxon>
        <taxon>Strongyloidoidea</taxon>
        <taxon>Steinernematidae</taxon>
        <taxon>Steinernema</taxon>
    </lineage>
</organism>
<proteinExistence type="predicted"/>
<accession>A0A1I7ZD46</accession>
<dbReference type="Proteomes" id="UP000095287">
    <property type="component" value="Unplaced"/>
</dbReference>
<dbReference type="WBParaSite" id="L893_g25244.t1">
    <property type="protein sequence ID" value="L893_g25244.t1"/>
    <property type="gene ID" value="L893_g25244"/>
</dbReference>
<evidence type="ECO:0000313" key="1">
    <source>
        <dbReference type="Proteomes" id="UP000095287"/>
    </source>
</evidence>